<feature type="non-terminal residue" evidence="1">
    <location>
        <position position="229"/>
    </location>
</feature>
<proteinExistence type="predicted"/>
<dbReference type="InParanoid" id="B9TQH4"/>
<sequence>IPRRRGDQIDRVVVAIPGRIAPADDSVTGEHDTAQAGIFRDVIAQAQAQIEARSLPRQPAHQAIPDLVRGPLAGRCCRQRDDGVRMHMIDMGERQKAVQRRVDGGRARIQVEGAVRQITHHFIFVLDAAVELFEAQQLIEVYRRETIELHRADVAAGTLHPQHGHGFAGKRIDGIEFRGGIAAAEIGDGEIGTQQIGAIQQQLRGRQRSSALYRPAVLGHVERQGRGLA</sequence>
<reference evidence="2" key="1">
    <citation type="journal article" date="2010" name="Nat. Biotechnol.">
        <title>Draft genome sequence of the oilseed species Ricinus communis.</title>
        <authorList>
            <person name="Chan A.P."/>
            <person name="Crabtree J."/>
            <person name="Zhao Q."/>
            <person name="Lorenzi H."/>
            <person name="Orvis J."/>
            <person name="Puiu D."/>
            <person name="Melake-Berhan A."/>
            <person name="Jones K.M."/>
            <person name="Redman J."/>
            <person name="Chen G."/>
            <person name="Cahoon E.B."/>
            <person name="Gedil M."/>
            <person name="Stanke M."/>
            <person name="Haas B.J."/>
            <person name="Wortman J.R."/>
            <person name="Fraser-Liggett C.M."/>
            <person name="Ravel J."/>
            <person name="Rabinowicz P.D."/>
        </authorList>
    </citation>
    <scope>NUCLEOTIDE SEQUENCE [LARGE SCALE GENOMIC DNA]</scope>
    <source>
        <strain evidence="2">cv. Hale</strain>
    </source>
</reference>
<keyword evidence="2" id="KW-1185">Reference proteome</keyword>
<gene>
    <name evidence="1" type="ORF">RCOM_2027650</name>
</gene>
<accession>B9TQH4</accession>
<feature type="non-terminal residue" evidence="1">
    <location>
        <position position="1"/>
    </location>
</feature>
<evidence type="ECO:0000313" key="1">
    <source>
        <dbReference type="EMBL" id="EEF21890.1"/>
    </source>
</evidence>
<dbReference type="Proteomes" id="UP000008311">
    <property type="component" value="Unassembled WGS sequence"/>
</dbReference>
<protein>
    <submittedName>
        <fullName evidence="1">Uncharacterized protein</fullName>
    </submittedName>
</protein>
<evidence type="ECO:0000313" key="2">
    <source>
        <dbReference type="Proteomes" id="UP000008311"/>
    </source>
</evidence>
<organism evidence="1 2">
    <name type="scientific">Ricinus communis</name>
    <name type="common">Castor bean</name>
    <dbReference type="NCBI Taxonomy" id="3988"/>
    <lineage>
        <taxon>Eukaryota</taxon>
        <taxon>Viridiplantae</taxon>
        <taxon>Streptophyta</taxon>
        <taxon>Embryophyta</taxon>
        <taxon>Tracheophyta</taxon>
        <taxon>Spermatophyta</taxon>
        <taxon>Magnoliopsida</taxon>
        <taxon>eudicotyledons</taxon>
        <taxon>Gunneridae</taxon>
        <taxon>Pentapetalae</taxon>
        <taxon>rosids</taxon>
        <taxon>fabids</taxon>
        <taxon>Malpighiales</taxon>
        <taxon>Euphorbiaceae</taxon>
        <taxon>Acalyphoideae</taxon>
        <taxon>Acalypheae</taxon>
        <taxon>Ricinus</taxon>
    </lineage>
</organism>
<dbReference type="EMBL" id="EQ998825">
    <property type="protein sequence ID" value="EEF21890.1"/>
    <property type="molecule type" value="Genomic_DNA"/>
</dbReference>
<dbReference type="AlphaFoldDB" id="B9TQH4"/>
<name>B9TQH4_RICCO</name>